<dbReference type="Gene3D" id="3.60.10.10">
    <property type="entry name" value="Endonuclease/exonuclease/phosphatase"/>
    <property type="match status" value="1"/>
</dbReference>
<keyword evidence="2" id="KW-1185">Reference proteome</keyword>
<evidence type="ECO:0000313" key="2">
    <source>
        <dbReference type="Proteomes" id="UP001153954"/>
    </source>
</evidence>
<comment type="caution">
    <text evidence="1">The sequence shown here is derived from an EMBL/GenBank/DDBJ whole genome shotgun (WGS) entry which is preliminary data.</text>
</comment>
<dbReference type="InterPro" id="IPR036691">
    <property type="entry name" value="Endo/exonu/phosph_ase_sf"/>
</dbReference>
<dbReference type="AlphaFoldDB" id="A0AAU9VBK1"/>
<evidence type="ECO:0000313" key="1">
    <source>
        <dbReference type="EMBL" id="CAH2107494.1"/>
    </source>
</evidence>
<protein>
    <submittedName>
        <fullName evidence="1">Uncharacterized protein</fullName>
    </submittedName>
</protein>
<proteinExistence type="predicted"/>
<gene>
    <name evidence="1" type="ORF">EEDITHA_LOCUS21528</name>
</gene>
<sequence>MRDFNAKIGKRRDYELKVGQFRYGQRNPREQNLPDFLVKERLFMMKSIFQKPPHRKWTWMSPNGSTRNKIDFVMTNR</sequence>
<dbReference type="Proteomes" id="UP001153954">
    <property type="component" value="Unassembled WGS sequence"/>
</dbReference>
<reference evidence="1" key="1">
    <citation type="submission" date="2022-03" db="EMBL/GenBank/DDBJ databases">
        <authorList>
            <person name="Tunstrom K."/>
        </authorList>
    </citation>
    <scope>NUCLEOTIDE SEQUENCE</scope>
</reference>
<name>A0AAU9VBK1_EUPED</name>
<organism evidence="1 2">
    <name type="scientific">Euphydryas editha</name>
    <name type="common">Edith's checkerspot</name>
    <dbReference type="NCBI Taxonomy" id="104508"/>
    <lineage>
        <taxon>Eukaryota</taxon>
        <taxon>Metazoa</taxon>
        <taxon>Ecdysozoa</taxon>
        <taxon>Arthropoda</taxon>
        <taxon>Hexapoda</taxon>
        <taxon>Insecta</taxon>
        <taxon>Pterygota</taxon>
        <taxon>Neoptera</taxon>
        <taxon>Endopterygota</taxon>
        <taxon>Lepidoptera</taxon>
        <taxon>Glossata</taxon>
        <taxon>Ditrysia</taxon>
        <taxon>Papilionoidea</taxon>
        <taxon>Nymphalidae</taxon>
        <taxon>Nymphalinae</taxon>
        <taxon>Euphydryas</taxon>
    </lineage>
</organism>
<dbReference type="EMBL" id="CAKOGL010000030">
    <property type="protein sequence ID" value="CAH2107494.1"/>
    <property type="molecule type" value="Genomic_DNA"/>
</dbReference>
<accession>A0AAU9VBK1</accession>